<dbReference type="EMBL" id="CP053418">
    <property type="protein sequence ID" value="QJW83202.1"/>
    <property type="molecule type" value="Genomic_DNA"/>
</dbReference>
<protein>
    <submittedName>
        <fullName evidence="2">Uncharacterized protein</fullName>
    </submittedName>
</protein>
<feature type="region of interest" description="Disordered" evidence="1">
    <location>
        <begin position="51"/>
        <end position="71"/>
    </location>
</feature>
<reference evidence="2 3" key="1">
    <citation type="submission" date="2020-05" db="EMBL/GenBank/DDBJ databases">
        <title>Ramlibacter rhizophilus sp. nov., isolated from rhizosphere soil of national flower Mugunghwa from South Korea.</title>
        <authorList>
            <person name="Zheng-Fei Y."/>
            <person name="Huan T."/>
        </authorList>
    </citation>
    <scope>NUCLEOTIDE SEQUENCE [LARGE SCALE GENOMIC DNA]</scope>
    <source>
        <strain evidence="2 3">H242</strain>
    </source>
</reference>
<name>A0ABX6NZG3_9BURK</name>
<keyword evidence="3" id="KW-1185">Reference proteome</keyword>
<proteinExistence type="predicted"/>
<gene>
    <name evidence="2" type="ORF">HK414_17475</name>
</gene>
<evidence type="ECO:0000313" key="2">
    <source>
        <dbReference type="EMBL" id="QJW83202.1"/>
    </source>
</evidence>
<dbReference type="Proteomes" id="UP000500826">
    <property type="component" value="Chromosome"/>
</dbReference>
<evidence type="ECO:0000256" key="1">
    <source>
        <dbReference type="SAM" id="MobiDB-lite"/>
    </source>
</evidence>
<reference evidence="2 3" key="2">
    <citation type="submission" date="2020-05" db="EMBL/GenBank/DDBJ databases">
        <authorList>
            <person name="Khan S.A."/>
            <person name="Jeon C.O."/>
            <person name="Chun B.H."/>
        </authorList>
    </citation>
    <scope>NUCLEOTIDE SEQUENCE [LARGE SCALE GENOMIC DNA]</scope>
    <source>
        <strain evidence="2 3">H242</strain>
    </source>
</reference>
<accession>A0ABX6NZG3</accession>
<sequence>MVALRKPRSGLYEVDQGVHAGLLVRVQFGLHFGARLARGEARFRHGIRGFGEGAARESGGEDGGGEDETGLHGISFVRVSGFRPVAPVGCAGRACNVGSAH</sequence>
<evidence type="ECO:0000313" key="3">
    <source>
        <dbReference type="Proteomes" id="UP000500826"/>
    </source>
</evidence>
<organism evidence="2 3">
    <name type="scientific">Ramlibacter terrae</name>
    <dbReference type="NCBI Taxonomy" id="2732511"/>
    <lineage>
        <taxon>Bacteria</taxon>
        <taxon>Pseudomonadati</taxon>
        <taxon>Pseudomonadota</taxon>
        <taxon>Betaproteobacteria</taxon>
        <taxon>Burkholderiales</taxon>
        <taxon>Comamonadaceae</taxon>
        <taxon>Ramlibacter</taxon>
    </lineage>
</organism>